<protein>
    <submittedName>
        <fullName evidence="2">Uncharacterized protein</fullName>
    </submittedName>
</protein>
<dbReference type="EMBL" id="AP021853">
    <property type="protein sequence ID" value="BBN99690.1"/>
    <property type="molecule type" value="Genomic_DNA"/>
</dbReference>
<evidence type="ECO:0000313" key="2">
    <source>
        <dbReference type="EMBL" id="BBN99690.1"/>
    </source>
</evidence>
<accession>A0A5K7X4Q7</accession>
<name>A0A5K7X4Q7_9BACL</name>
<proteinExistence type="predicted"/>
<sequence>MQKELSLIVRGTSAKGMHILCTTQKAPHPEEVRKRGTPAGVQAKGDPADKLRVRGGSWTARGKRAAEVSFKYIVGE</sequence>
<evidence type="ECO:0000313" key="3">
    <source>
        <dbReference type="Proteomes" id="UP000326951"/>
    </source>
</evidence>
<gene>
    <name evidence="2" type="ORF">St703_23950</name>
</gene>
<dbReference type="AlphaFoldDB" id="A0A5K7X4Q7"/>
<reference evidence="2 3" key="1">
    <citation type="submission" date="2019-09" db="EMBL/GenBank/DDBJ databases">
        <title>Complete genome sequence of Sporolactobacillus terrae 70-3.</title>
        <authorList>
            <person name="Tanaka N."/>
            <person name="Shiwa Y."/>
            <person name="Fujita N."/>
            <person name="Tanasupawat S."/>
        </authorList>
    </citation>
    <scope>NUCLEOTIDE SEQUENCE [LARGE SCALE GENOMIC DNA]</scope>
    <source>
        <strain evidence="2 3">70-3</strain>
    </source>
</reference>
<dbReference type="Proteomes" id="UP000326951">
    <property type="component" value="Chromosome"/>
</dbReference>
<evidence type="ECO:0000256" key="1">
    <source>
        <dbReference type="SAM" id="MobiDB-lite"/>
    </source>
</evidence>
<feature type="region of interest" description="Disordered" evidence="1">
    <location>
        <begin position="26"/>
        <end position="53"/>
    </location>
</feature>
<organism evidence="2 3">
    <name type="scientific">Sporolactobacillus terrae</name>
    <dbReference type="NCBI Taxonomy" id="269673"/>
    <lineage>
        <taxon>Bacteria</taxon>
        <taxon>Bacillati</taxon>
        <taxon>Bacillota</taxon>
        <taxon>Bacilli</taxon>
        <taxon>Bacillales</taxon>
        <taxon>Sporolactobacillaceae</taxon>
        <taxon>Sporolactobacillus</taxon>
    </lineage>
</organism>